<comment type="subcellular location">
    <subcellularLocation>
        <location evidence="10">Cell membrane</location>
        <topology evidence="10">Multi-pass membrane protein</topology>
    </subcellularLocation>
</comment>
<keyword evidence="4 10" id="KW-0812">Transmembrane</keyword>
<accession>A0ABQ6Z341</accession>
<dbReference type="EC" id="2.3.1.275" evidence="10"/>
<keyword evidence="7 10" id="KW-0472">Membrane</keyword>
<keyword evidence="9 10" id="KW-1208">Phospholipid metabolism</keyword>
<organism evidence="11 12">
    <name type="scientific">Candidatus Enterococcus willemsii</name>
    <dbReference type="NCBI Taxonomy" id="1857215"/>
    <lineage>
        <taxon>Bacteria</taxon>
        <taxon>Bacillati</taxon>
        <taxon>Bacillota</taxon>
        <taxon>Bacilli</taxon>
        <taxon>Lactobacillales</taxon>
        <taxon>Enterococcaceae</taxon>
        <taxon>Enterococcus</taxon>
    </lineage>
</organism>
<evidence type="ECO:0000256" key="10">
    <source>
        <dbReference type="HAMAP-Rule" id="MF_01043"/>
    </source>
</evidence>
<dbReference type="Proteomes" id="UP000782705">
    <property type="component" value="Unassembled WGS sequence"/>
</dbReference>
<keyword evidence="5 10" id="KW-1133">Transmembrane helix</keyword>
<dbReference type="RefSeq" id="WP_161900785.1">
    <property type="nucleotide sequence ID" value="NZ_MAEL01000002.1"/>
</dbReference>
<name>A0ABQ6Z341_9ENTE</name>
<evidence type="ECO:0000256" key="6">
    <source>
        <dbReference type="ARBA" id="ARBA00023098"/>
    </source>
</evidence>
<keyword evidence="6 10" id="KW-0443">Lipid metabolism</keyword>
<feature type="transmembrane region" description="Helical" evidence="10">
    <location>
        <begin position="168"/>
        <end position="183"/>
    </location>
</feature>
<comment type="pathway">
    <text evidence="10">Lipid metabolism; phospholipid metabolism.</text>
</comment>
<comment type="similarity">
    <text evidence="10">Belongs to the PlsY family.</text>
</comment>
<dbReference type="SMART" id="SM01207">
    <property type="entry name" value="G3P_acyltransf"/>
    <property type="match status" value="1"/>
</dbReference>
<protein>
    <recommendedName>
        <fullName evidence="10">Glycerol-3-phosphate acyltransferase</fullName>
    </recommendedName>
    <alternativeName>
        <fullName evidence="10">Acyl-PO4 G3P acyltransferase</fullName>
    </alternativeName>
    <alternativeName>
        <fullName evidence="10">Acyl-phosphate--glycerol-3-phosphate acyltransferase</fullName>
    </alternativeName>
    <alternativeName>
        <fullName evidence="10">G3P acyltransferase</fullName>
        <shortName evidence="10">GPAT</shortName>
        <ecNumber evidence="10">2.3.1.275</ecNumber>
    </alternativeName>
    <alternativeName>
        <fullName evidence="10">Lysophosphatidic acid synthase</fullName>
        <shortName evidence="10">LPA synthase</shortName>
    </alternativeName>
</protein>
<evidence type="ECO:0000256" key="5">
    <source>
        <dbReference type="ARBA" id="ARBA00022989"/>
    </source>
</evidence>
<evidence type="ECO:0000256" key="1">
    <source>
        <dbReference type="ARBA" id="ARBA00022475"/>
    </source>
</evidence>
<dbReference type="NCBIfam" id="TIGR00023">
    <property type="entry name" value="glycerol-3-phosphate 1-O-acyltransferase PlsY"/>
    <property type="match status" value="1"/>
</dbReference>
<feature type="transmembrane region" description="Helical" evidence="10">
    <location>
        <begin position="119"/>
        <end position="137"/>
    </location>
</feature>
<evidence type="ECO:0000256" key="3">
    <source>
        <dbReference type="ARBA" id="ARBA00022679"/>
    </source>
</evidence>
<keyword evidence="3 10" id="KW-0808">Transferase</keyword>
<keyword evidence="2 10" id="KW-0444">Lipid biosynthesis</keyword>
<evidence type="ECO:0000313" key="11">
    <source>
        <dbReference type="EMBL" id="KAF1306170.1"/>
    </source>
</evidence>
<dbReference type="GO" id="GO:0016746">
    <property type="term" value="F:acyltransferase activity"/>
    <property type="evidence" value="ECO:0007669"/>
    <property type="project" value="UniProtKB-KW"/>
</dbReference>
<comment type="catalytic activity">
    <reaction evidence="10">
        <text>an acyl phosphate + sn-glycerol 3-phosphate = a 1-acyl-sn-glycero-3-phosphate + phosphate</text>
        <dbReference type="Rhea" id="RHEA:34075"/>
        <dbReference type="ChEBI" id="CHEBI:43474"/>
        <dbReference type="ChEBI" id="CHEBI:57597"/>
        <dbReference type="ChEBI" id="CHEBI:57970"/>
        <dbReference type="ChEBI" id="CHEBI:59918"/>
        <dbReference type="EC" id="2.3.1.275"/>
    </reaction>
</comment>
<dbReference type="Pfam" id="PF02660">
    <property type="entry name" value="G3P_acyltransf"/>
    <property type="match status" value="1"/>
</dbReference>
<comment type="caution">
    <text evidence="11">The sequence shown here is derived from an EMBL/GenBank/DDBJ whole genome shotgun (WGS) entry which is preliminary data.</text>
</comment>
<gene>
    <name evidence="10" type="primary">plsY</name>
    <name evidence="11" type="ORF">BAU17_10805</name>
</gene>
<proteinExistence type="inferred from homology"/>
<keyword evidence="1 10" id="KW-1003">Cell membrane</keyword>
<keyword evidence="12" id="KW-1185">Reference proteome</keyword>
<evidence type="ECO:0000256" key="8">
    <source>
        <dbReference type="ARBA" id="ARBA00023209"/>
    </source>
</evidence>
<evidence type="ECO:0000256" key="2">
    <source>
        <dbReference type="ARBA" id="ARBA00022516"/>
    </source>
</evidence>
<keyword evidence="8 10" id="KW-0594">Phospholipid biosynthesis</keyword>
<dbReference type="PANTHER" id="PTHR30309">
    <property type="entry name" value="INNER MEMBRANE PROTEIN YGIH"/>
    <property type="match status" value="1"/>
</dbReference>
<evidence type="ECO:0000313" key="12">
    <source>
        <dbReference type="Proteomes" id="UP000782705"/>
    </source>
</evidence>
<dbReference type="HAMAP" id="MF_01043">
    <property type="entry name" value="PlsY"/>
    <property type="match status" value="1"/>
</dbReference>
<feature type="transmembrane region" description="Helical" evidence="10">
    <location>
        <begin position="144"/>
        <end position="162"/>
    </location>
</feature>
<dbReference type="InterPro" id="IPR003811">
    <property type="entry name" value="G3P_acylTferase_PlsY"/>
</dbReference>
<sequence>MKIILFLIAYLLGSIPSGVWIGKLFFKKDIRQFGSGNTGTTNTFRVLGKKAGIIVLLMDILKGTLATSLPMIFQIPNINPLWFGVCAILGHTFPIFAGFKGGKAVATSAGMLLAYQPLFFIYSTILFIILLFITSMVSLSSMIAAVLITLSTILLPYVAPVILSKQDWLLTIIAICVTIFIFYRHKENISRIKDGTESRVPFGLNKQDKK</sequence>
<evidence type="ECO:0000256" key="4">
    <source>
        <dbReference type="ARBA" id="ARBA00022692"/>
    </source>
</evidence>
<feature type="transmembrane region" description="Helical" evidence="10">
    <location>
        <begin position="80"/>
        <end position="99"/>
    </location>
</feature>
<comment type="subunit">
    <text evidence="10">Probably interacts with PlsX.</text>
</comment>
<keyword evidence="11" id="KW-0012">Acyltransferase</keyword>
<evidence type="ECO:0000256" key="7">
    <source>
        <dbReference type="ARBA" id="ARBA00023136"/>
    </source>
</evidence>
<evidence type="ECO:0000256" key="9">
    <source>
        <dbReference type="ARBA" id="ARBA00023264"/>
    </source>
</evidence>
<comment type="function">
    <text evidence="10">Catalyzes the transfer of an acyl group from acyl-phosphate (acyl-PO(4)) to glycerol-3-phosphate (G3P) to form lysophosphatidic acid (LPA). This enzyme utilizes acyl-phosphate as fatty acyl donor, but not acyl-CoA or acyl-ACP.</text>
</comment>
<dbReference type="EMBL" id="MAEL01000002">
    <property type="protein sequence ID" value="KAF1306170.1"/>
    <property type="molecule type" value="Genomic_DNA"/>
</dbReference>
<dbReference type="PANTHER" id="PTHR30309:SF0">
    <property type="entry name" value="GLYCEROL-3-PHOSPHATE ACYLTRANSFERASE-RELATED"/>
    <property type="match status" value="1"/>
</dbReference>
<reference evidence="11 12" key="1">
    <citation type="submission" date="2016-06" db="EMBL/GenBank/DDBJ databases">
        <title>Four novel species of enterococci isolated from chicken manure.</title>
        <authorList>
            <person name="Van Tyne D."/>
        </authorList>
    </citation>
    <scope>NUCLEOTIDE SEQUENCE [LARGE SCALE GENOMIC DNA]</scope>
    <source>
        <strain evidence="11 12">CU12B</strain>
    </source>
</reference>